<protein>
    <submittedName>
        <fullName evidence="1">Uncharacterized protein</fullName>
    </submittedName>
</protein>
<accession>A0A6G1QIP8</accession>
<keyword evidence="2" id="KW-1185">Reference proteome</keyword>
<reference evidence="2" key="2">
    <citation type="submission" date="2019-02" db="EMBL/GenBank/DDBJ databases">
        <title>Opniocepnalus argus Var Kimnra genome.</title>
        <authorList>
            <person name="Zhou C."/>
            <person name="Xiao S."/>
        </authorList>
    </citation>
    <scope>NUCLEOTIDE SEQUENCE [LARGE SCALE GENOMIC DNA]</scope>
</reference>
<evidence type="ECO:0000313" key="1">
    <source>
        <dbReference type="EMBL" id="KAF3702551.1"/>
    </source>
</evidence>
<dbReference type="Proteomes" id="UP000503349">
    <property type="component" value="Chromosome 18"/>
</dbReference>
<gene>
    <name evidence="1" type="ORF">EXN66_Car018239</name>
</gene>
<reference evidence="1 2" key="1">
    <citation type="submission" date="2019-02" db="EMBL/GenBank/DDBJ databases">
        <title>Opniocepnalus argus genome.</title>
        <authorList>
            <person name="Zhou C."/>
            <person name="Xiao S."/>
        </authorList>
    </citation>
    <scope>NUCLEOTIDE SEQUENCE [LARGE SCALE GENOMIC DNA]</scope>
    <source>
        <strain evidence="1">OARG1902GOOAL</strain>
        <tissue evidence="1">Muscle</tissue>
    </source>
</reference>
<evidence type="ECO:0000313" key="2">
    <source>
        <dbReference type="Proteomes" id="UP000503349"/>
    </source>
</evidence>
<name>A0A6G1QIP8_CHAAH</name>
<sequence length="168" mass="18961">MAFICNCGAVKLSGAVKAARVAAADRRLSGSAPHHSDPIHLLYDRLSRAFRSVHAHRLRDFMIHHEYCCVWDITTSLNMNCCASRVCRLSSDIERFFYVRIVLIRTISRCVLHVVSSDTSVTNEDVWDSTYERTVGMQLVRAALSDKQHVRLTGIVQNNRGTNTLVNN</sequence>
<proteinExistence type="predicted"/>
<organism evidence="1 2">
    <name type="scientific">Channa argus</name>
    <name type="common">Northern snakehead</name>
    <name type="synonym">Ophicephalus argus</name>
    <dbReference type="NCBI Taxonomy" id="215402"/>
    <lineage>
        <taxon>Eukaryota</taxon>
        <taxon>Metazoa</taxon>
        <taxon>Chordata</taxon>
        <taxon>Craniata</taxon>
        <taxon>Vertebrata</taxon>
        <taxon>Euteleostomi</taxon>
        <taxon>Actinopterygii</taxon>
        <taxon>Neopterygii</taxon>
        <taxon>Teleostei</taxon>
        <taxon>Neoteleostei</taxon>
        <taxon>Acanthomorphata</taxon>
        <taxon>Anabantaria</taxon>
        <taxon>Anabantiformes</taxon>
        <taxon>Channoidei</taxon>
        <taxon>Channidae</taxon>
        <taxon>Channa</taxon>
    </lineage>
</organism>
<dbReference type="AlphaFoldDB" id="A0A6G1QIP8"/>
<dbReference type="EMBL" id="CM015729">
    <property type="protein sequence ID" value="KAF3702551.1"/>
    <property type="molecule type" value="Genomic_DNA"/>
</dbReference>